<feature type="non-terminal residue" evidence="2">
    <location>
        <position position="1"/>
    </location>
</feature>
<proteinExistence type="predicted"/>
<feature type="region of interest" description="Disordered" evidence="1">
    <location>
        <begin position="67"/>
        <end position="86"/>
    </location>
</feature>
<sequence length="100" mass="11441">ISSKKSRTMKECNNRLITHFHFLNNGDLFIPALIRSPIFHFDWSTDLKIIGGASLFTQIKYSNLFQRQSGPRDGPSLRPFSRCSSGPYRCTQGSTVQNFR</sequence>
<comment type="caution">
    <text evidence="2">The sequence shown here is derived from an EMBL/GenBank/DDBJ whole genome shotgun (WGS) entry which is preliminary data.</text>
</comment>
<gene>
    <name evidence="2" type="ORF">PFISCL1PPCAC_1346</name>
</gene>
<dbReference type="AlphaFoldDB" id="A0AAV5UUP9"/>
<name>A0AAV5UUP9_9BILA</name>
<evidence type="ECO:0000256" key="1">
    <source>
        <dbReference type="SAM" id="MobiDB-lite"/>
    </source>
</evidence>
<feature type="non-terminal residue" evidence="2">
    <location>
        <position position="100"/>
    </location>
</feature>
<accession>A0AAV5UUP9</accession>
<dbReference type="Proteomes" id="UP001432322">
    <property type="component" value="Unassembled WGS sequence"/>
</dbReference>
<protein>
    <submittedName>
        <fullName evidence="2">Uncharacterized protein</fullName>
    </submittedName>
</protein>
<reference evidence="2" key="1">
    <citation type="submission" date="2023-10" db="EMBL/GenBank/DDBJ databases">
        <title>Genome assembly of Pristionchus species.</title>
        <authorList>
            <person name="Yoshida K."/>
            <person name="Sommer R.J."/>
        </authorList>
    </citation>
    <scope>NUCLEOTIDE SEQUENCE</scope>
    <source>
        <strain evidence="2">RS5133</strain>
    </source>
</reference>
<evidence type="ECO:0000313" key="3">
    <source>
        <dbReference type="Proteomes" id="UP001432322"/>
    </source>
</evidence>
<keyword evidence="3" id="KW-1185">Reference proteome</keyword>
<evidence type="ECO:0000313" key="2">
    <source>
        <dbReference type="EMBL" id="GMT10049.1"/>
    </source>
</evidence>
<dbReference type="EMBL" id="BTSY01000001">
    <property type="protein sequence ID" value="GMT10049.1"/>
    <property type="molecule type" value="Genomic_DNA"/>
</dbReference>
<organism evidence="2 3">
    <name type="scientific">Pristionchus fissidentatus</name>
    <dbReference type="NCBI Taxonomy" id="1538716"/>
    <lineage>
        <taxon>Eukaryota</taxon>
        <taxon>Metazoa</taxon>
        <taxon>Ecdysozoa</taxon>
        <taxon>Nematoda</taxon>
        <taxon>Chromadorea</taxon>
        <taxon>Rhabditida</taxon>
        <taxon>Rhabditina</taxon>
        <taxon>Diplogasteromorpha</taxon>
        <taxon>Diplogasteroidea</taxon>
        <taxon>Neodiplogasteridae</taxon>
        <taxon>Pristionchus</taxon>
    </lineage>
</organism>